<dbReference type="EMBL" id="JAUCMV010000004">
    <property type="protein sequence ID" value="KAK0402338.1"/>
    <property type="molecule type" value="Genomic_DNA"/>
</dbReference>
<feature type="transmembrane region" description="Helical" evidence="1">
    <location>
        <begin position="675"/>
        <end position="694"/>
    </location>
</feature>
<evidence type="ECO:0000256" key="1">
    <source>
        <dbReference type="SAM" id="Phobius"/>
    </source>
</evidence>
<gene>
    <name evidence="2" type="ORF">QR680_016278</name>
</gene>
<sequence>MSGCGPYYVFVLEIKGPIRSRSFRFYNPVTRQLQWSKDSLHVITGPFKWLSAVLINDKLCFYSLFEEPPFKDGYVLFDQYIIEDVIYTPPAQLLPSMLEGNHHVYCPRLGRVAVDPSEPVMDMFCQMPDTAFEVKIVLMPWDEQTIQEKGTVWGIKYVYGTSDWREKHHLMQLQHRQVIFVGAEECERNADASRTFPLLYSDFPILTRFLMSFDIINVYLYYILAGLCLLLGIPFVYIVIFKSPPFMKIYRNTILNLGVWYLLAMGSFGFFLQPTHTMLGSKSCAKFTGFATSFGIFVNAFFLFVCIMSCLNVGIAIIICFFCRYAQLAHLSVQWWNSCRGALMCVLLHVAMMVASGVFTSMLLTPALTLQADGLFHVCFDDNNYDTVKSFAVAVMAVFSGESIVIALIVLYHALVVLCILTGIPYFYIVICKSPPIMHLYRNTLLNLAFWYFLALSMVGVFMQPIHTMLGTKSCAKFVGIAGSLGVHANTIVIFLSVASCQNAGIAIIICFLYRYAQLRGGEDMSKWFTSIRGLLICAAVHLPTFLYSGIWIYLFASSSYTVEVKGYFHTCFDDDNYFMMTWLAATIAAIFLLESVIIVVLAILTIRALRSRKTALRKATYRSPPEQFYFSCWLLRVMYSELYSSIVFVTYCLVVFLCKVILRAYTKTTHWFTIFVLNMIIHNVVVMFMWAVVVQPEFYSTVMCFQVHGLASHLSKPYAHICVCIMAAMIATTVFSFIHMAAFFVLNFRFQKLWSILCSVWAIPLYLTIYSLMFAMMFYAAFESFNSTHYANISNVVCYMAVDNSTYILAARFAAILLLTVTFVAIVIVAFTAAKLYRECTPSTKKQVLETIRALLAFGSIPTLTIVLPLSTMLIWSTTEAYSTTFPVIANVAGFLAMTQFGTMMIAGLFGLRPYRVALMEVIGGKQGNTIAVTRMITTWRD</sequence>
<feature type="transmembrane region" description="Helical" evidence="1">
    <location>
        <begin position="719"/>
        <end position="747"/>
    </location>
</feature>
<proteinExistence type="predicted"/>
<feature type="transmembrane region" description="Helical" evidence="1">
    <location>
        <begin position="404"/>
        <end position="432"/>
    </location>
</feature>
<keyword evidence="1" id="KW-0812">Transmembrane</keyword>
<feature type="transmembrane region" description="Helical" evidence="1">
    <location>
        <begin position="219"/>
        <end position="241"/>
    </location>
</feature>
<reference evidence="2" key="1">
    <citation type="submission" date="2023-06" db="EMBL/GenBank/DDBJ databases">
        <title>Genomic analysis of the entomopathogenic nematode Steinernema hermaphroditum.</title>
        <authorList>
            <person name="Schwarz E.M."/>
            <person name="Heppert J.K."/>
            <person name="Baniya A."/>
            <person name="Schwartz H.T."/>
            <person name="Tan C.-H."/>
            <person name="Antoshechkin I."/>
            <person name="Sternberg P.W."/>
            <person name="Goodrich-Blair H."/>
            <person name="Dillman A.R."/>
        </authorList>
    </citation>
    <scope>NUCLEOTIDE SEQUENCE</scope>
    <source>
        <strain evidence="2">PS9179</strain>
        <tissue evidence="2">Whole animal</tissue>
    </source>
</reference>
<protein>
    <submittedName>
        <fullName evidence="2">Uncharacterized protein</fullName>
    </submittedName>
</protein>
<feature type="transmembrane region" description="Helical" evidence="1">
    <location>
        <begin position="889"/>
        <end position="913"/>
    </location>
</feature>
<accession>A0AA39HAP2</accession>
<dbReference type="InterPro" id="IPR019422">
    <property type="entry name" value="7TM_GPCR_serpentine_rcpt_Srh"/>
</dbReference>
<feature type="transmembrane region" description="Helical" evidence="1">
    <location>
        <begin position="444"/>
        <end position="463"/>
    </location>
</feature>
<feature type="transmembrane region" description="Helical" evidence="1">
    <location>
        <begin position="535"/>
        <end position="557"/>
    </location>
</feature>
<feature type="transmembrane region" description="Helical" evidence="1">
    <location>
        <begin position="856"/>
        <end position="877"/>
    </location>
</feature>
<feature type="transmembrane region" description="Helical" evidence="1">
    <location>
        <begin position="577"/>
        <end position="610"/>
    </location>
</feature>
<keyword evidence="3" id="KW-1185">Reference proteome</keyword>
<feature type="transmembrane region" description="Helical" evidence="1">
    <location>
        <begin position="754"/>
        <end position="783"/>
    </location>
</feature>
<dbReference type="AlphaFoldDB" id="A0AA39HAP2"/>
<feature type="transmembrane region" description="Helical" evidence="1">
    <location>
        <begin position="342"/>
        <end position="364"/>
    </location>
</feature>
<name>A0AA39HAP2_9BILA</name>
<feature type="transmembrane region" description="Helical" evidence="1">
    <location>
        <begin position="296"/>
        <end position="322"/>
    </location>
</feature>
<evidence type="ECO:0000313" key="2">
    <source>
        <dbReference type="EMBL" id="KAK0402338.1"/>
    </source>
</evidence>
<feature type="transmembrane region" description="Helical" evidence="1">
    <location>
        <begin position="492"/>
        <end position="514"/>
    </location>
</feature>
<keyword evidence="1" id="KW-0472">Membrane</keyword>
<organism evidence="2 3">
    <name type="scientific">Steinernema hermaphroditum</name>
    <dbReference type="NCBI Taxonomy" id="289476"/>
    <lineage>
        <taxon>Eukaryota</taxon>
        <taxon>Metazoa</taxon>
        <taxon>Ecdysozoa</taxon>
        <taxon>Nematoda</taxon>
        <taxon>Chromadorea</taxon>
        <taxon>Rhabditida</taxon>
        <taxon>Tylenchina</taxon>
        <taxon>Panagrolaimomorpha</taxon>
        <taxon>Strongyloidoidea</taxon>
        <taxon>Steinernematidae</taxon>
        <taxon>Steinernema</taxon>
    </lineage>
</organism>
<evidence type="ECO:0000313" key="3">
    <source>
        <dbReference type="Proteomes" id="UP001175271"/>
    </source>
</evidence>
<dbReference type="Proteomes" id="UP001175271">
    <property type="component" value="Unassembled WGS sequence"/>
</dbReference>
<keyword evidence="1" id="KW-1133">Transmembrane helix</keyword>
<comment type="caution">
    <text evidence="2">The sequence shown here is derived from an EMBL/GenBank/DDBJ whole genome shotgun (WGS) entry which is preliminary data.</text>
</comment>
<feature type="transmembrane region" description="Helical" evidence="1">
    <location>
        <begin position="253"/>
        <end position="272"/>
    </location>
</feature>
<dbReference type="Pfam" id="PF10318">
    <property type="entry name" value="7TM_GPCR_Srh"/>
    <property type="match status" value="1"/>
</dbReference>
<feature type="transmembrane region" description="Helical" evidence="1">
    <location>
        <begin position="810"/>
        <end position="835"/>
    </location>
</feature>